<gene>
    <name evidence="1" type="ORF">PMAYCL1PPCAC_28045</name>
</gene>
<reference evidence="2" key="1">
    <citation type="submission" date="2022-10" db="EMBL/GenBank/DDBJ databases">
        <title>Genome assembly of Pristionchus species.</title>
        <authorList>
            <person name="Yoshida K."/>
            <person name="Sommer R.J."/>
        </authorList>
    </citation>
    <scope>NUCLEOTIDE SEQUENCE [LARGE SCALE GENOMIC DNA]</scope>
    <source>
        <strain evidence="2">RS5460</strain>
    </source>
</reference>
<evidence type="ECO:0008006" key="3">
    <source>
        <dbReference type="Google" id="ProtNLM"/>
    </source>
</evidence>
<dbReference type="AlphaFoldDB" id="A0AAN5D909"/>
<name>A0AAN5D909_9BILA</name>
<comment type="caution">
    <text evidence="1">The sequence shown here is derived from an EMBL/GenBank/DDBJ whole genome shotgun (WGS) entry which is preliminary data.</text>
</comment>
<organism evidence="1 2">
    <name type="scientific">Pristionchus mayeri</name>
    <dbReference type="NCBI Taxonomy" id="1317129"/>
    <lineage>
        <taxon>Eukaryota</taxon>
        <taxon>Metazoa</taxon>
        <taxon>Ecdysozoa</taxon>
        <taxon>Nematoda</taxon>
        <taxon>Chromadorea</taxon>
        <taxon>Rhabditida</taxon>
        <taxon>Rhabditina</taxon>
        <taxon>Diplogasteromorpha</taxon>
        <taxon>Diplogasteroidea</taxon>
        <taxon>Neodiplogasteridae</taxon>
        <taxon>Pristionchus</taxon>
    </lineage>
</organism>
<feature type="non-terminal residue" evidence="1">
    <location>
        <position position="1"/>
    </location>
</feature>
<dbReference type="EMBL" id="BTRK01000006">
    <property type="protein sequence ID" value="GMR57850.1"/>
    <property type="molecule type" value="Genomic_DNA"/>
</dbReference>
<feature type="non-terminal residue" evidence="1">
    <location>
        <position position="86"/>
    </location>
</feature>
<protein>
    <recommendedName>
        <fullName evidence="3">F-box domain-containing protein</fullName>
    </recommendedName>
</protein>
<dbReference type="Proteomes" id="UP001328107">
    <property type="component" value="Unassembled WGS sequence"/>
</dbReference>
<evidence type="ECO:0000313" key="1">
    <source>
        <dbReference type="EMBL" id="GMR57850.1"/>
    </source>
</evidence>
<sequence>SWESLPWPALNRVFSLLRTDEECKDLANIAMVSTYFRAEVKKFMGTPSNRPGVDYARFSKSENGLEIGMTFFPTNIPFYDLSRLDW</sequence>
<accession>A0AAN5D909</accession>
<evidence type="ECO:0000313" key="2">
    <source>
        <dbReference type="Proteomes" id="UP001328107"/>
    </source>
</evidence>
<proteinExistence type="predicted"/>
<keyword evidence="2" id="KW-1185">Reference proteome</keyword>